<evidence type="ECO:0000256" key="8">
    <source>
        <dbReference type="PIRSR" id="PIRSR601952-2"/>
    </source>
</evidence>
<comment type="cofactor">
    <cofactor evidence="8">
        <name>Mg(2+)</name>
        <dbReference type="ChEBI" id="CHEBI:18420"/>
    </cofactor>
    <text evidence="8">Binds 1 Mg(2+) ion.</text>
</comment>
<evidence type="ECO:0000256" key="6">
    <source>
        <dbReference type="ARBA" id="ARBA00022842"/>
    </source>
</evidence>
<evidence type="ECO:0000313" key="11">
    <source>
        <dbReference type="EMBL" id="RXG31952.1"/>
    </source>
</evidence>
<dbReference type="AlphaFoldDB" id="A0A4Q0PP80"/>
<keyword evidence="10" id="KW-0732">Signal</keyword>
<dbReference type="InterPro" id="IPR017850">
    <property type="entry name" value="Alkaline_phosphatase_core_sf"/>
</dbReference>
<dbReference type="InterPro" id="IPR039559">
    <property type="entry name" value="AIM6_PI-PLC-like_dom"/>
</dbReference>
<evidence type="ECO:0000256" key="5">
    <source>
        <dbReference type="ARBA" id="ARBA00022833"/>
    </source>
</evidence>
<dbReference type="Pfam" id="PF13653">
    <property type="entry name" value="GDPD_2"/>
    <property type="match status" value="1"/>
</dbReference>
<proteinExistence type="inferred from homology"/>
<dbReference type="Proteomes" id="UP000290608">
    <property type="component" value="Unassembled WGS sequence"/>
</dbReference>
<organism evidence="11 12">
    <name type="scientific">Leeuwenhoekiella marinoflava</name>
    <dbReference type="NCBI Taxonomy" id="988"/>
    <lineage>
        <taxon>Bacteria</taxon>
        <taxon>Pseudomonadati</taxon>
        <taxon>Bacteroidota</taxon>
        <taxon>Flavobacteriia</taxon>
        <taxon>Flavobacteriales</taxon>
        <taxon>Flavobacteriaceae</taxon>
        <taxon>Leeuwenhoekiella</taxon>
    </lineage>
</organism>
<feature type="binding site" evidence="8">
    <location>
        <position position="375"/>
    </location>
    <ligand>
        <name>Mg(2+)</name>
        <dbReference type="ChEBI" id="CHEBI:18420"/>
    </ligand>
</feature>
<keyword evidence="4" id="KW-0378">Hydrolase</keyword>
<keyword evidence="6 8" id="KW-0460">Magnesium</keyword>
<feature type="binding site" evidence="8">
    <location>
        <position position="281"/>
    </location>
    <ligand>
        <name>Mg(2+)</name>
        <dbReference type="ChEBI" id="CHEBI:18420"/>
    </ligand>
</feature>
<feature type="binding site" evidence="8">
    <location>
        <position position="524"/>
    </location>
    <ligand>
        <name>Zn(2+)</name>
        <dbReference type="ChEBI" id="CHEBI:29105"/>
        <label>2</label>
    </ligand>
</feature>
<dbReference type="PANTHER" id="PTHR11596:SF5">
    <property type="entry name" value="ALKALINE PHOSPHATASE"/>
    <property type="match status" value="1"/>
</dbReference>
<keyword evidence="2" id="KW-0597">Phosphoprotein</keyword>
<dbReference type="GO" id="GO:0006629">
    <property type="term" value="P:lipid metabolic process"/>
    <property type="evidence" value="ECO:0007669"/>
    <property type="project" value="InterPro"/>
</dbReference>
<feature type="signal peptide" evidence="10">
    <location>
        <begin position="1"/>
        <end position="18"/>
    </location>
</feature>
<dbReference type="SUPFAM" id="SSF51695">
    <property type="entry name" value="PLC-like phosphodiesterases"/>
    <property type="match status" value="1"/>
</dbReference>
<dbReference type="GO" id="GO:0008081">
    <property type="term" value="F:phosphoric diester hydrolase activity"/>
    <property type="evidence" value="ECO:0007669"/>
    <property type="project" value="InterPro"/>
</dbReference>
<evidence type="ECO:0000256" key="3">
    <source>
        <dbReference type="ARBA" id="ARBA00022723"/>
    </source>
</evidence>
<dbReference type="PROSITE" id="PS00123">
    <property type="entry name" value="ALKALINE_PHOSPHATASE"/>
    <property type="match status" value="1"/>
</dbReference>
<dbReference type="InterPro" id="IPR001952">
    <property type="entry name" value="Alkaline_phosphatase"/>
</dbReference>
<evidence type="ECO:0000256" key="10">
    <source>
        <dbReference type="SAM" id="SignalP"/>
    </source>
</evidence>
<dbReference type="RefSeq" id="WP_083557863.1">
    <property type="nucleotide sequence ID" value="NZ_QOVL01000005.1"/>
</dbReference>
<evidence type="ECO:0000256" key="1">
    <source>
        <dbReference type="ARBA" id="ARBA00005984"/>
    </source>
</evidence>
<dbReference type="PANTHER" id="PTHR11596">
    <property type="entry name" value="ALKALINE PHOSPHATASE"/>
    <property type="match status" value="1"/>
</dbReference>
<dbReference type="InterPro" id="IPR018299">
    <property type="entry name" value="Alkaline_phosphatase_AS"/>
</dbReference>
<evidence type="ECO:0000256" key="2">
    <source>
        <dbReference type="ARBA" id="ARBA00022553"/>
    </source>
</evidence>
<feature type="binding site" evidence="8">
    <location>
        <position position="525"/>
    </location>
    <ligand>
        <name>Zn(2+)</name>
        <dbReference type="ChEBI" id="CHEBI:29105"/>
        <label>2</label>
    </ligand>
</feature>
<comment type="cofactor">
    <cofactor evidence="8">
        <name>Zn(2+)</name>
        <dbReference type="ChEBI" id="CHEBI:29105"/>
    </cofactor>
    <text evidence="8">Binds 2 Zn(2+) ions.</text>
</comment>
<dbReference type="Gene3D" id="3.40.720.10">
    <property type="entry name" value="Alkaline Phosphatase, subunit A"/>
    <property type="match status" value="1"/>
</dbReference>
<feature type="binding site" evidence="8">
    <location>
        <position position="281"/>
    </location>
    <ligand>
        <name>Zn(2+)</name>
        <dbReference type="ChEBI" id="CHEBI:29105"/>
        <label>2</label>
    </ligand>
</feature>
<dbReference type="Gene3D" id="3.20.20.190">
    <property type="entry name" value="Phosphatidylinositol (PI) phosphodiesterase"/>
    <property type="match status" value="1"/>
</dbReference>
<dbReference type="PRINTS" id="PR00113">
    <property type="entry name" value="ALKPHPHTASE"/>
</dbReference>
<dbReference type="SMART" id="SM00098">
    <property type="entry name" value="alkPPc"/>
    <property type="match status" value="1"/>
</dbReference>
<dbReference type="InterPro" id="IPR017946">
    <property type="entry name" value="PLC-like_Pdiesterase_TIM-brl"/>
</dbReference>
<accession>A0A4Q0PP80</accession>
<feature type="chain" id="PRO_5020403472" evidence="10">
    <location>
        <begin position="19"/>
        <end position="587"/>
    </location>
</feature>
<dbReference type="CDD" id="cd16012">
    <property type="entry name" value="ALP"/>
    <property type="match status" value="1"/>
</dbReference>
<keyword evidence="5 8" id="KW-0862">Zinc</keyword>
<dbReference type="GO" id="GO:0046872">
    <property type="term" value="F:metal ion binding"/>
    <property type="evidence" value="ECO:0007669"/>
    <property type="project" value="UniProtKB-KW"/>
</dbReference>
<comment type="caution">
    <text evidence="11">The sequence shown here is derived from an EMBL/GenBank/DDBJ whole genome shotgun (WGS) entry which is preliminary data.</text>
</comment>
<protein>
    <submittedName>
        <fullName evidence="11">Alkaline phosphatase</fullName>
    </submittedName>
</protein>
<keyword evidence="3 8" id="KW-0479">Metal-binding</keyword>
<dbReference type="Pfam" id="PF00245">
    <property type="entry name" value="Alk_phosphatase"/>
    <property type="match status" value="3"/>
</dbReference>
<evidence type="ECO:0000313" key="12">
    <source>
        <dbReference type="Proteomes" id="UP000290608"/>
    </source>
</evidence>
<name>A0A4Q0PP80_9FLAO</name>
<gene>
    <name evidence="11" type="ORF">DSL99_1254</name>
</gene>
<dbReference type="SUPFAM" id="SSF53649">
    <property type="entry name" value="Alkaline phosphatase-like"/>
    <property type="match status" value="1"/>
</dbReference>
<dbReference type="EMBL" id="QOVL01000005">
    <property type="protein sequence ID" value="RXG31952.1"/>
    <property type="molecule type" value="Genomic_DNA"/>
</dbReference>
<evidence type="ECO:0000256" key="4">
    <source>
        <dbReference type="ARBA" id="ARBA00022801"/>
    </source>
</evidence>
<feature type="binding site" evidence="8">
    <location>
        <position position="482"/>
    </location>
    <ligand>
        <name>Zn(2+)</name>
        <dbReference type="ChEBI" id="CHEBI:29105"/>
        <label>2</label>
    </ligand>
</feature>
<reference evidence="11 12" key="1">
    <citation type="submission" date="2018-07" db="EMBL/GenBank/DDBJ databases">
        <title>Leeuwenhoekiella genomics.</title>
        <authorList>
            <person name="Tahon G."/>
            <person name="Willems A."/>
        </authorList>
    </citation>
    <scope>NUCLEOTIDE SEQUENCE [LARGE SCALE GENOMIC DNA]</scope>
    <source>
        <strain evidence="11 12">LMG 1345</strain>
    </source>
</reference>
<evidence type="ECO:0000256" key="9">
    <source>
        <dbReference type="RuleBase" id="RU003946"/>
    </source>
</evidence>
<comment type="similarity">
    <text evidence="1 9">Belongs to the alkaline phosphatase family.</text>
</comment>
<dbReference type="STRING" id="1122159.SAMN02745246_01311"/>
<sequence length="587" mass="64628">MKKYIVLLFLGILGGVFAQHVPDYKVHSHNDYEQEFPFWDAYINGANSIEADVFLKNKALYVTHSEAEIKQENTLENLYLQPLAKLSDEGKVRKIQLLIDIKSDAEATLVAIVKAIEKHQSLVDSKQISFVISGNRPAVANFKNYPDFIQFDYQNLDDLNQIDLSKVALISVNYKDYSVWNGFGNMVAPELEKVEEAIAKAHAVNKPFRFWGSPDTKISWTRFANLGIDYINTDNPGEAVNYLKTLDQNTYINPEKIEVYQPEYYFEYNDKPVNVILMIGDGNGLAQITSAQVANGGDLTVLQLKDIGFSKTASSDDLVTDSAAGATAMSTGFKTHNRAIGVDTSDKPLKNITEILGADGYAIGLITTDAIDGATPASFFAHRKERDDAAGILADLKDSKIDFFIAGGKSKANLVPDSYTVKELADFNKLESRTAIYIGEGKVPSIADGRGAVLPNSVKQSLDILENTKKPFFMMVEAAQIDSNGHANNTSGIVQEMLDFDQTIAEVLKFADKTKNTLVVITADHETSGFGIISGDLKTGELHGEFLTTNHTGIMVPVFAYGPQAQNFRGAYENTEIFDKILKALHP</sequence>
<feature type="binding site" evidence="8">
    <location>
        <position position="477"/>
    </location>
    <ligand>
        <name>Mg(2+)</name>
        <dbReference type="ChEBI" id="CHEBI:18420"/>
    </ligand>
</feature>
<feature type="active site" description="Phosphoserine intermediate" evidence="7">
    <location>
        <position position="322"/>
    </location>
</feature>
<evidence type="ECO:0000256" key="7">
    <source>
        <dbReference type="PIRSR" id="PIRSR601952-1"/>
    </source>
</evidence>
<dbReference type="GO" id="GO:0004035">
    <property type="term" value="F:alkaline phosphatase activity"/>
    <property type="evidence" value="ECO:0007669"/>
    <property type="project" value="TreeGrafter"/>
</dbReference>
<dbReference type="CDD" id="cd08577">
    <property type="entry name" value="PI-PLCc_GDPD_SF_unchar3"/>
    <property type="match status" value="1"/>
</dbReference>
<feature type="binding site" evidence="8">
    <location>
        <position position="486"/>
    </location>
    <ligand>
        <name>Zn(2+)</name>
        <dbReference type="ChEBI" id="CHEBI:29105"/>
        <label>2</label>
    </ligand>
</feature>